<protein>
    <submittedName>
        <fullName evidence="3">Uncharacterized protein</fullName>
    </submittedName>
</protein>
<feature type="region of interest" description="Disordered" evidence="1">
    <location>
        <begin position="65"/>
        <end position="92"/>
    </location>
</feature>
<dbReference type="AlphaFoldDB" id="A0AAE0GEC5"/>
<evidence type="ECO:0000313" key="4">
    <source>
        <dbReference type="Proteomes" id="UP001190700"/>
    </source>
</evidence>
<proteinExistence type="predicted"/>
<sequence>MEMQQQVKNSITTQKTMSKAYQHSLCAGKHSNLSHDHHTHALQALSDGHAVPYSQTLRIVTHEGDGHPIMEPMETRKHPGYIRNELGGTFTS</sequence>
<dbReference type="EMBL" id="LGRX02006558">
    <property type="protein sequence ID" value="KAK3276432.1"/>
    <property type="molecule type" value="Genomic_DNA"/>
</dbReference>
<evidence type="ECO:0000313" key="3">
    <source>
        <dbReference type="EMBL" id="KAK3276432.1"/>
    </source>
</evidence>
<feature type="compositionally biased region" description="Basic and acidic residues" evidence="1">
    <location>
        <begin position="65"/>
        <end position="77"/>
    </location>
</feature>
<keyword evidence="4" id="KW-1185">Reference proteome</keyword>
<name>A0AAE0GEC5_9CHLO</name>
<comment type="caution">
    <text evidence="3">The sequence shown here is derived from an EMBL/GenBank/DDBJ whole genome shotgun (WGS) entry which is preliminary data.</text>
</comment>
<accession>A0AAE0GEC5</accession>
<evidence type="ECO:0000313" key="2">
    <source>
        <dbReference type="EMBL" id="KAK3249204.1"/>
    </source>
</evidence>
<reference evidence="3 4" key="1">
    <citation type="journal article" date="2015" name="Genome Biol. Evol.">
        <title>Comparative Genomics of a Bacterivorous Green Alga Reveals Evolutionary Causalities and Consequences of Phago-Mixotrophic Mode of Nutrition.</title>
        <authorList>
            <person name="Burns J.A."/>
            <person name="Paasch A."/>
            <person name="Narechania A."/>
            <person name="Kim E."/>
        </authorList>
    </citation>
    <scope>NUCLEOTIDE SEQUENCE [LARGE SCALE GENOMIC DNA]</scope>
    <source>
        <strain evidence="3">PLY_AMNH</strain>
    </source>
</reference>
<organism evidence="3 4">
    <name type="scientific">Cymbomonas tetramitiformis</name>
    <dbReference type="NCBI Taxonomy" id="36881"/>
    <lineage>
        <taxon>Eukaryota</taxon>
        <taxon>Viridiplantae</taxon>
        <taxon>Chlorophyta</taxon>
        <taxon>Pyramimonadophyceae</taxon>
        <taxon>Pyramimonadales</taxon>
        <taxon>Pyramimonadaceae</taxon>
        <taxon>Cymbomonas</taxon>
    </lineage>
</organism>
<dbReference type="Proteomes" id="UP001190700">
    <property type="component" value="Unassembled WGS sequence"/>
</dbReference>
<reference evidence="3" key="2">
    <citation type="submission" date="2023-06" db="EMBL/GenBank/DDBJ databases">
        <title>Long-read-based genome assembly of the green algal bacterivore Cymbomonas tetramitiformis.</title>
        <authorList>
            <person name="Gyaltshen Y."/>
            <person name="Rozenberg A."/>
            <person name="Paasch A."/>
            <person name="Burns J.A."/>
            <person name="Warring S."/>
            <person name="Larson R."/>
            <person name="Maurer-Alcala X."/>
            <person name="Dacks J."/>
            <person name="Kim E."/>
        </authorList>
    </citation>
    <scope>NUCLEOTIDE SEQUENCE</scope>
    <source>
        <strain evidence="3">PLY_AMNH</strain>
    </source>
</reference>
<dbReference type="EMBL" id="LGRX02027545">
    <property type="protein sequence ID" value="KAK3249204.1"/>
    <property type="molecule type" value="Genomic_DNA"/>
</dbReference>
<evidence type="ECO:0000256" key="1">
    <source>
        <dbReference type="SAM" id="MobiDB-lite"/>
    </source>
</evidence>
<gene>
    <name evidence="3" type="ORF">CYMTET_15488</name>
    <name evidence="2" type="ORF">CYMTET_41359</name>
</gene>